<keyword evidence="6" id="KW-1185">Reference proteome</keyword>
<protein>
    <submittedName>
        <fullName evidence="5">L-allo-threonine aldolase</fullName>
        <ecNumber evidence="5">4.1.2.49</ecNumber>
    </submittedName>
</protein>
<comment type="similarity">
    <text evidence="2">Belongs to the threonine aldolase family.</text>
</comment>
<keyword evidence="5" id="KW-0456">Lyase</keyword>
<dbReference type="SUPFAM" id="SSF53383">
    <property type="entry name" value="PLP-dependent transferases"/>
    <property type="match status" value="1"/>
</dbReference>
<gene>
    <name evidence="5" type="primary">ltaA_1</name>
    <name evidence="5" type="ORF">Pla133_11430</name>
</gene>
<dbReference type="InterPro" id="IPR015422">
    <property type="entry name" value="PyrdxlP-dep_Trfase_small"/>
</dbReference>
<accession>A0A518BGF8</accession>
<dbReference type="InterPro" id="IPR015421">
    <property type="entry name" value="PyrdxlP-dep_Trfase_major"/>
</dbReference>
<evidence type="ECO:0000313" key="6">
    <source>
        <dbReference type="Proteomes" id="UP000316921"/>
    </source>
</evidence>
<dbReference type="GO" id="GO:0006545">
    <property type="term" value="P:glycine biosynthetic process"/>
    <property type="evidence" value="ECO:0007669"/>
    <property type="project" value="TreeGrafter"/>
</dbReference>
<dbReference type="GO" id="GO:0005829">
    <property type="term" value="C:cytosol"/>
    <property type="evidence" value="ECO:0007669"/>
    <property type="project" value="TreeGrafter"/>
</dbReference>
<dbReference type="EC" id="4.1.2.49" evidence="5"/>
<dbReference type="RefSeq" id="WP_145063306.1">
    <property type="nucleotide sequence ID" value="NZ_CP036287.1"/>
</dbReference>
<dbReference type="Gene3D" id="3.90.1150.10">
    <property type="entry name" value="Aspartate Aminotransferase, domain 1"/>
    <property type="match status" value="1"/>
</dbReference>
<dbReference type="Pfam" id="PF01212">
    <property type="entry name" value="Beta_elim_lyase"/>
    <property type="match status" value="1"/>
</dbReference>
<organism evidence="5 6">
    <name type="scientific">Engelhardtia mirabilis</name>
    <dbReference type="NCBI Taxonomy" id="2528011"/>
    <lineage>
        <taxon>Bacteria</taxon>
        <taxon>Pseudomonadati</taxon>
        <taxon>Planctomycetota</taxon>
        <taxon>Planctomycetia</taxon>
        <taxon>Planctomycetia incertae sedis</taxon>
        <taxon>Engelhardtia</taxon>
    </lineage>
</organism>
<dbReference type="EMBL" id="CP036287">
    <property type="protein sequence ID" value="QDU66077.1"/>
    <property type="molecule type" value="Genomic_DNA"/>
</dbReference>
<dbReference type="KEGG" id="pbap:Pla133_11430"/>
<evidence type="ECO:0000256" key="1">
    <source>
        <dbReference type="ARBA" id="ARBA00001933"/>
    </source>
</evidence>
<evidence type="ECO:0000259" key="4">
    <source>
        <dbReference type="Pfam" id="PF01212"/>
    </source>
</evidence>
<reference evidence="5 6" key="1">
    <citation type="submission" date="2019-02" db="EMBL/GenBank/DDBJ databases">
        <title>Deep-cultivation of Planctomycetes and their phenomic and genomic characterization uncovers novel biology.</title>
        <authorList>
            <person name="Wiegand S."/>
            <person name="Jogler M."/>
            <person name="Boedeker C."/>
            <person name="Pinto D."/>
            <person name="Vollmers J."/>
            <person name="Rivas-Marin E."/>
            <person name="Kohn T."/>
            <person name="Peeters S.H."/>
            <person name="Heuer A."/>
            <person name="Rast P."/>
            <person name="Oberbeckmann S."/>
            <person name="Bunk B."/>
            <person name="Jeske O."/>
            <person name="Meyerdierks A."/>
            <person name="Storesund J.E."/>
            <person name="Kallscheuer N."/>
            <person name="Luecker S."/>
            <person name="Lage O.M."/>
            <person name="Pohl T."/>
            <person name="Merkel B.J."/>
            <person name="Hornburger P."/>
            <person name="Mueller R.-W."/>
            <person name="Bruemmer F."/>
            <person name="Labrenz M."/>
            <person name="Spormann A.M."/>
            <person name="Op den Camp H."/>
            <person name="Overmann J."/>
            <person name="Amann R."/>
            <person name="Jetten M.S.M."/>
            <person name="Mascher T."/>
            <person name="Medema M.H."/>
            <person name="Devos D.P."/>
            <person name="Kaster A.-K."/>
            <person name="Ovreas L."/>
            <person name="Rohde M."/>
            <person name="Galperin M.Y."/>
            <person name="Jogler C."/>
        </authorList>
    </citation>
    <scope>NUCLEOTIDE SEQUENCE [LARGE SCALE GENOMIC DNA]</scope>
    <source>
        <strain evidence="5 6">Pla133</strain>
    </source>
</reference>
<name>A0A518BGF8_9BACT</name>
<dbReference type="GO" id="GO:0008732">
    <property type="term" value="F:L-allo-threonine aldolase activity"/>
    <property type="evidence" value="ECO:0007669"/>
    <property type="project" value="UniProtKB-EC"/>
</dbReference>
<evidence type="ECO:0000256" key="2">
    <source>
        <dbReference type="ARBA" id="ARBA00006966"/>
    </source>
</evidence>
<dbReference type="GO" id="GO:0006567">
    <property type="term" value="P:L-threonine catabolic process"/>
    <property type="evidence" value="ECO:0007669"/>
    <property type="project" value="TreeGrafter"/>
</dbReference>
<dbReference type="PANTHER" id="PTHR48097:SF9">
    <property type="entry name" value="L-THREONINE ALDOLASE"/>
    <property type="match status" value="1"/>
</dbReference>
<sequence>MPTDEAQGILDRRAQLRTSARRLHGQGRTRPHELLEAAAAWCREHEVEWDHYGRGAILQDFEAKVADLLGFEAARFMPSGTMAQQIALRIWADRAGSSHVGMHPTAHVELHEERGYAHLHGLRVSLVGPERTPLLAEHLRGLSEPIAALLVELPIREAGGQLPTWDELEQLKFAAAELSVPLHLDGARLWECGPAYGRALSEITRGFASCYVSFYKGIGALPGSMLLGAKDFVDQAAVWQKRHGGNLFSLAPNAATAAMRLDERLARMPLWLERARSMAATLNAIDGVRTLPDVPHTNLFHLYLDLDAERALAARDAVAEQCGIWLYESIEPADRPGTSRFELYVGDAAMALSDEEVGEAFAMLLQRD</sequence>
<dbReference type="AlphaFoldDB" id="A0A518BGF8"/>
<dbReference type="Gene3D" id="3.40.640.10">
    <property type="entry name" value="Type I PLP-dependent aspartate aminotransferase-like (Major domain)"/>
    <property type="match status" value="1"/>
</dbReference>
<dbReference type="InterPro" id="IPR015424">
    <property type="entry name" value="PyrdxlP-dep_Trfase"/>
</dbReference>
<dbReference type="PANTHER" id="PTHR48097">
    <property type="entry name" value="L-THREONINE ALDOLASE-RELATED"/>
    <property type="match status" value="1"/>
</dbReference>
<comment type="cofactor">
    <cofactor evidence="1">
        <name>pyridoxal 5'-phosphate</name>
        <dbReference type="ChEBI" id="CHEBI:597326"/>
    </cofactor>
</comment>
<dbReference type="InterPro" id="IPR001597">
    <property type="entry name" value="ArAA_b-elim_lyase/Thr_aldolase"/>
</dbReference>
<evidence type="ECO:0000256" key="3">
    <source>
        <dbReference type="ARBA" id="ARBA00022898"/>
    </source>
</evidence>
<proteinExistence type="inferred from homology"/>
<dbReference type="Proteomes" id="UP000316921">
    <property type="component" value="Chromosome"/>
</dbReference>
<feature type="domain" description="Aromatic amino acid beta-eliminating lyase/threonine aldolase" evidence="4">
    <location>
        <begin position="46"/>
        <end position="302"/>
    </location>
</feature>
<keyword evidence="3" id="KW-0663">Pyridoxal phosphate</keyword>
<evidence type="ECO:0000313" key="5">
    <source>
        <dbReference type="EMBL" id="QDU66077.1"/>
    </source>
</evidence>